<dbReference type="EMBL" id="CP026948">
    <property type="protein sequence ID" value="AWB83294.1"/>
    <property type="molecule type" value="Genomic_DNA"/>
</dbReference>
<evidence type="ECO:0000313" key="9">
    <source>
        <dbReference type="Proteomes" id="UP000244754"/>
    </source>
</evidence>
<dbReference type="RefSeq" id="WP_108403289.1">
    <property type="nucleotide sequence ID" value="NZ_CP026948.1"/>
</dbReference>
<organism evidence="8 9">
    <name type="scientific">Corynebacterium liangguodongii</name>
    <dbReference type="NCBI Taxonomy" id="2079535"/>
    <lineage>
        <taxon>Bacteria</taxon>
        <taxon>Bacillati</taxon>
        <taxon>Actinomycetota</taxon>
        <taxon>Actinomycetes</taxon>
        <taxon>Mycobacteriales</taxon>
        <taxon>Corynebacteriaceae</taxon>
        <taxon>Corynebacterium</taxon>
    </lineage>
</organism>
<evidence type="ECO:0000313" key="8">
    <source>
        <dbReference type="EMBL" id="AWB83294.1"/>
    </source>
</evidence>
<dbReference type="PANTHER" id="PTHR42709">
    <property type="entry name" value="ALKALINE PHOSPHATASE LIKE PROTEIN"/>
    <property type="match status" value="1"/>
</dbReference>
<dbReference type="Proteomes" id="UP000244754">
    <property type="component" value="Chromosome"/>
</dbReference>
<keyword evidence="5" id="KW-1133">Transmembrane helix</keyword>
<dbReference type="OrthoDB" id="3727474at2"/>
<evidence type="ECO:0000259" key="7">
    <source>
        <dbReference type="Pfam" id="PF09335"/>
    </source>
</evidence>
<dbReference type="KEGG" id="clia:C3E79_01340"/>
<evidence type="ECO:0000256" key="5">
    <source>
        <dbReference type="ARBA" id="ARBA00022989"/>
    </source>
</evidence>
<keyword evidence="6" id="KW-0472">Membrane</keyword>
<dbReference type="Pfam" id="PF09335">
    <property type="entry name" value="VTT_dom"/>
    <property type="match status" value="1"/>
</dbReference>
<dbReference type="GO" id="GO:0005886">
    <property type="term" value="C:plasma membrane"/>
    <property type="evidence" value="ECO:0007669"/>
    <property type="project" value="UniProtKB-SubCell"/>
</dbReference>
<protein>
    <recommendedName>
        <fullName evidence="7">VTT domain-containing protein</fullName>
    </recommendedName>
</protein>
<name>A0A2S0WC17_9CORY</name>
<comment type="similarity">
    <text evidence="2">Belongs to the DedA family.</text>
</comment>
<evidence type="ECO:0000256" key="4">
    <source>
        <dbReference type="ARBA" id="ARBA00022692"/>
    </source>
</evidence>
<dbReference type="AlphaFoldDB" id="A0A2S0WC17"/>
<evidence type="ECO:0000256" key="1">
    <source>
        <dbReference type="ARBA" id="ARBA00004651"/>
    </source>
</evidence>
<accession>A0A2S0WC17</accession>
<evidence type="ECO:0000256" key="6">
    <source>
        <dbReference type="ARBA" id="ARBA00023136"/>
    </source>
</evidence>
<dbReference type="PANTHER" id="PTHR42709:SF6">
    <property type="entry name" value="UNDECAPRENYL PHOSPHATE TRANSPORTER A"/>
    <property type="match status" value="1"/>
</dbReference>
<keyword evidence="3" id="KW-1003">Cell membrane</keyword>
<evidence type="ECO:0000256" key="2">
    <source>
        <dbReference type="ARBA" id="ARBA00010792"/>
    </source>
</evidence>
<proteinExistence type="inferred from homology"/>
<feature type="domain" description="VTT" evidence="7">
    <location>
        <begin position="84"/>
        <end position="193"/>
    </location>
</feature>
<comment type="subcellular location">
    <subcellularLocation>
        <location evidence="1">Cell membrane</location>
        <topology evidence="1">Multi-pass membrane protein</topology>
    </subcellularLocation>
</comment>
<keyword evidence="9" id="KW-1185">Reference proteome</keyword>
<dbReference type="InterPro" id="IPR032816">
    <property type="entry name" value="VTT_dom"/>
</dbReference>
<keyword evidence="4" id="KW-0812">Transmembrane</keyword>
<reference evidence="9" key="1">
    <citation type="submission" date="2018-01" db="EMBL/GenBank/DDBJ databases">
        <authorList>
            <person name="Li J."/>
        </authorList>
    </citation>
    <scope>NUCLEOTIDE SEQUENCE [LARGE SCALE GENOMIC DNA]</scope>
    <source>
        <strain evidence="9">2184</strain>
    </source>
</reference>
<evidence type="ECO:0000256" key="3">
    <source>
        <dbReference type="ARBA" id="ARBA00022475"/>
    </source>
</evidence>
<dbReference type="InterPro" id="IPR051311">
    <property type="entry name" value="DedA_domain"/>
</dbReference>
<gene>
    <name evidence="8" type="ORF">C3E79_01340</name>
</gene>
<sequence length="233" mass="26109">MTSAEPTAEKEWWEEDGLPWNSKPTKQDYWCLGLFGFVGLFGMAMIPLRAWLLGLDPPVMLALTGSRIGAASTGALASIGQAENWLAYLLIGSVVAIKFDWIYWWAGKLWGRGMLEVQASQSKRAAKNIARAEAWGRKLGWVGIFLAYLPIPLPIAFVVFVLAGMTGMKLWKFMLLNFVAKTLWSLLYFALGWRIGEPVVFVLEQYARVANWIAIALIVVIFFTAFRGQRRAA</sequence>